<dbReference type="AlphaFoldDB" id="A0A1Y1ZF54"/>
<sequence length="151" mass="17846">MRRTFALWCFVLAATIWFLRPNFFVTVPVQTLFVLLFLPFSHSTLPSIPHRCCNDPHPRASNVTRAKICPAFSDKIQSFWKVLEIALRWWRNRVQSESMILSLRNMIWDTRVELFAAPLPPASFKEVLLTKDFFANQLSRRRHHFLNSRQS</sequence>
<keyword evidence="2" id="KW-1185">Reference proteome</keyword>
<organism evidence="1 2">
    <name type="scientific">Clohesyomyces aquaticus</name>
    <dbReference type="NCBI Taxonomy" id="1231657"/>
    <lineage>
        <taxon>Eukaryota</taxon>
        <taxon>Fungi</taxon>
        <taxon>Dikarya</taxon>
        <taxon>Ascomycota</taxon>
        <taxon>Pezizomycotina</taxon>
        <taxon>Dothideomycetes</taxon>
        <taxon>Pleosporomycetidae</taxon>
        <taxon>Pleosporales</taxon>
        <taxon>Lindgomycetaceae</taxon>
        <taxon>Clohesyomyces</taxon>
    </lineage>
</organism>
<name>A0A1Y1ZF54_9PLEO</name>
<reference evidence="1 2" key="1">
    <citation type="submission" date="2016-07" db="EMBL/GenBank/DDBJ databases">
        <title>Pervasive Adenine N6-methylation of Active Genes in Fungi.</title>
        <authorList>
            <consortium name="DOE Joint Genome Institute"/>
            <person name="Mondo S.J."/>
            <person name="Dannebaum R.O."/>
            <person name="Kuo R.C."/>
            <person name="Labutti K."/>
            <person name="Haridas S."/>
            <person name="Kuo A."/>
            <person name="Salamov A."/>
            <person name="Ahrendt S.R."/>
            <person name="Lipzen A."/>
            <person name="Sullivan W."/>
            <person name="Andreopoulos W.B."/>
            <person name="Clum A."/>
            <person name="Lindquist E."/>
            <person name="Daum C."/>
            <person name="Ramamoorthy G.K."/>
            <person name="Gryganskyi A."/>
            <person name="Culley D."/>
            <person name="Magnuson J.K."/>
            <person name="James T.Y."/>
            <person name="O'Malley M.A."/>
            <person name="Stajich J.E."/>
            <person name="Spatafora J.W."/>
            <person name="Visel A."/>
            <person name="Grigoriev I.V."/>
        </authorList>
    </citation>
    <scope>NUCLEOTIDE SEQUENCE [LARGE SCALE GENOMIC DNA]</scope>
    <source>
        <strain evidence="1 2">CBS 115471</strain>
    </source>
</reference>
<gene>
    <name evidence="1" type="ORF">BCR34DRAFT_387707</name>
</gene>
<accession>A0A1Y1ZF54</accession>
<comment type="caution">
    <text evidence="1">The sequence shown here is derived from an EMBL/GenBank/DDBJ whole genome shotgun (WGS) entry which is preliminary data.</text>
</comment>
<proteinExistence type="predicted"/>
<dbReference type="Proteomes" id="UP000193144">
    <property type="component" value="Unassembled WGS sequence"/>
</dbReference>
<evidence type="ECO:0000313" key="1">
    <source>
        <dbReference type="EMBL" id="ORY08849.1"/>
    </source>
</evidence>
<evidence type="ECO:0000313" key="2">
    <source>
        <dbReference type="Proteomes" id="UP000193144"/>
    </source>
</evidence>
<protein>
    <submittedName>
        <fullName evidence="1">Uncharacterized protein</fullName>
    </submittedName>
</protein>
<dbReference type="EMBL" id="MCFA01000094">
    <property type="protein sequence ID" value="ORY08849.1"/>
    <property type="molecule type" value="Genomic_DNA"/>
</dbReference>